<organism evidence="2">
    <name type="scientific">Sesamum angustifolium</name>
    <dbReference type="NCBI Taxonomy" id="2727405"/>
    <lineage>
        <taxon>Eukaryota</taxon>
        <taxon>Viridiplantae</taxon>
        <taxon>Streptophyta</taxon>
        <taxon>Embryophyta</taxon>
        <taxon>Tracheophyta</taxon>
        <taxon>Spermatophyta</taxon>
        <taxon>Magnoliopsida</taxon>
        <taxon>eudicotyledons</taxon>
        <taxon>Gunneridae</taxon>
        <taxon>Pentapetalae</taxon>
        <taxon>asterids</taxon>
        <taxon>lamiids</taxon>
        <taxon>Lamiales</taxon>
        <taxon>Pedaliaceae</taxon>
        <taxon>Sesamum</taxon>
    </lineage>
</organism>
<dbReference type="EMBL" id="JACGWK010000001">
    <property type="protein sequence ID" value="KAL0381255.1"/>
    <property type="molecule type" value="Genomic_DNA"/>
</dbReference>
<evidence type="ECO:0000259" key="1">
    <source>
        <dbReference type="Pfam" id="PF07727"/>
    </source>
</evidence>
<accession>A0AAW2RLR4</accession>
<reference evidence="2" key="2">
    <citation type="journal article" date="2024" name="Plant">
        <title>Genomic evolution and insights into agronomic trait innovations of Sesamum species.</title>
        <authorList>
            <person name="Miao H."/>
            <person name="Wang L."/>
            <person name="Qu L."/>
            <person name="Liu H."/>
            <person name="Sun Y."/>
            <person name="Le M."/>
            <person name="Wang Q."/>
            <person name="Wei S."/>
            <person name="Zheng Y."/>
            <person name="Lin W."/>
            <person name="Duan Y."/>
            <person name="Cao H."/>
            <person name="Xiong S."/>
            <person name="Wang X."/>
            <person name="Wei L."/>
            <person name="Li C."/>
            <person name="Ma Q."/>
            <person name="Ju M."/>
            <person name="Zhao R."/>
            <person name="Li G."/>
            <person name="Mu C."/>
            <person name="Tian Q."/>
            <person name="Mei H."/>
            <person name="Zhang T."/>
            <person name="Gao T."/>
            <person name="Zhang H."/>
        </authorList>
    </citation>
    <scope>NUCLEOTIDE SEQUENCE</scope>
    <source>
        <strain evidence="2">G01</strain>
    </source>
</reference>
<protein>
    <submittedName>
        <fullName evidence="2">Retrovirus-related Pol polyprotein from transposon TNT 1-94</fullName>
    </submittedName>
</protein>
<comment type="caution">
    <text evidence="2">The sequence shown here is derived from an EMBL/GenBank/DDBJ whole genome shotgun (WGS) entry which is preliminary data.</text>
</comment>
<proteinExistence type="predicted"/>
<reference evidence="2" key="1">
    <citation type="submission" date="2020-06" db="EMBL/GenBank/DDBJ databases">
        <authorList>
            <person name="Li T."/>
            <person name="Hu X."/>
            <person name="Zhang T."/>
            <person name="Song X."/>
            <person name="Zhang H."/>
            <person name="Dai N."/>
            <person name="Sheng W."/>
            <person name="Hou X."/>
            <person name="Wei L."/>
        </authorList>
    </citation>
    <scope>NUCLEOTIDE SEQUENCE</scope>
    <source>
        <strain evidence="2">G01</strain>
        <tissue evidence="2">Leaf</tissue>
    </source>
</reference>
<sequence length="124" mass="14553">MLAIATWYDYEIWQMDVEITFLNGFVEKKIYMDQPKGFTSVREEQKDYNFIKDECDPCVYKKIRGSMVAYILLYVDDILLIGNGIKMLGTIKTWLSTQFSMNNMGGASYILGIKIYKDRSRRML</sequence>
<gene>
    <name evidence="2" type="ORF">Sangu_0189800</name>
</gene>
<dbReference type="AlphaFoldDB" id="A0AAW2RLR4"/>
<feature type="domain" description="Reverse transcriptase Ty1/copia-type" evidence="1">
    <location>
        <begin position="43"/>
        <end position="118"/>
    </location>
</feature>
<dbReference type="InterPro" id="IPR013103">
    <property type="entry name" value="RVT_2"/>
</dbReference>
<evidence type="ECO:0000313" key="2">
    <source>
        <dbReference type="EMBL" id="KAL0381255.1"/>
    </source>
</evidence>
<name>A0AAW2RLR4_9LAMI</name>
<dbReference type="Pfam" id="PF07727">
    <property type="entry name" value="RVT_2"/>
    <property type="match status" value="1"/>
</dbReference>